<dbReference type="KEGG" id="afla:FHG64_07495"/>
<dbReference type="EMBL" id="CP040812">
    <property type="protein sequence ID" value="QCY69251.1"/>
    <property type="molecule type" value="Genomic_DNA"/>
</dbReference>
<evidence type="ECO:0000313" key="2">
    <source>
        <dbReference type="Proteomes" id="UP000309016"/>
    </source>
</evidence>
<dbReference type="RefSeq" id="WP_139065821.1">
    <property type="nucleotide sequence ID" value="NZ_CP040812.1"/>
</dbReference>
<evidence type="ECO:0000313" key="1">
    <source>
        <dbReference type="EMBL" id="QCY69251.1"/>
    </source>
</evidence>
<name>A0A5B7X3I4_9FLAO</name>
<organism evidence="1 2">
    <name type="scientific">Antarcticibacterium flavum</name>
    <dbReference type="NCBI Taxonomy" id="2058175"/>
    <lineage>
        <taxon>Bacteria</taxon>
        <taxon>Pseudomonadati</taxon>
        <taxon>Bacteroidota</taxon>
        <taxon>Flavobacteriia</taxon>
        <taxon>Flavobacteriales</taxon>
        <taxon>Flavobacteriaceae</taxon>
        <taxon>Antarcticibacterium</taxon>
    </lineage>
</organism>
<dbReference type="OrthoDB" id="1454374at2"/>
<reference evidence="1 2" key="1">
    <citation type="submission" date="2019-06" db="EMBL/GenBank/DDBJ databases">
        <title>Complete genome sequence of Antarcticibacterium flavum KCTC 52984T from an Antarctic marine sediment.</title>
        <authorList>
            <person name="Lee Y.M."/>
            <person name="Shin S.C."/>
        </authorList>
    </citation>
    <scope>NUCLEOTIDE SEQUENCE [LARGE SCALE GENOMIC DNA]</scope>
    <source>
        <strain evidence="1 2">KCTC 52984</strain>
    </source>
</reference>
<dbReference type="AlphaFoldDB" id="A0A5B7X3I4"/>
<dbReference type="Proteomes" id="UP000309016">
    <property type="component" value="Chromosome"/>
</dbReference>
<accession>A0A5B7X3I4</accession>
<protein>
    <submittedName>
        <fullName evidence="1">DUF2267 domain-containing protein</fullName>
    </submittedName>
</protein>
<sequence length="70" mass="7074">MEQVVKMVAEKAGISESQAKTAVNTVASFLKDKMPAGMASQVDAYLSGSGDSSSGIGGMADKVGGMFGKK</sequence>
<keyword evidence="2" id="KW-1185">Reference proteome</keyword>
<proteinExistence type="predicted"/>
<gene>
    <name evidence="1" type="ORF">FHG64_07495</name>
</gene>